<evidence type="ECO:0000313" key="2">
    <source>
        <dbReference type="EMBL" id="CAD1834794.1"/>
    </source>
</evidence>
<accession>A0A6V7PV87</accession>
<sequence>MHVYFIFYMYMKIYIFTPDELPTKHWTSTAHLAELAERGCTVVHGIDVRDMHEHVALKRMTRFDRVVFNFPHAGHDPFYCERHAELIRRHKELLRAFFRSAKFMLSEGGEVHVSHRDDYPYCEWKLQEIAEKEGFQLHEKVEFKKVDYPGYHNKRGGGIRSNKTFPLKECFTFKFMLKECREKRVLQICSENGREDYELQITQRSGGEEDVTMVVPELAI</sequence>
<feature type="domain" description="25S rRNA (uridine-N(3))-methyltransferase BMT5-like" evidence="1">
    <location>
        <begin position="19"/>
        <end position="155"/>
    </location>
</feature>
<dbReference type="AlphaFoldDB" id="A0A6V7PV87"/>
<protein>
    <recommendedName>
        <fullName evidence="1">25S rRNA (uridine-N(3))-methyltransferase BMT5-like domain-containing protein</fullName>
    </recommendedName>
</protein>
<proteinExistence type="predicted"/>
<dbReference type="InterPro" id="IPR019446">
    <property type="entry name" value="BMT5-like"/>
</dbReference>
<dbReference type="PANTHER" id="PTHR11538">
    <property type="entry name" value="PHENYLALANYL-TRNA SYNTHETASE"/>
    <property type="match status" value="1"/>
</dbReference>
<name>A0A6V7PV87_ANACO</name>
<dbReference type="GO" id="GO:0070475">
    <property type="term" value="P:rRNA base methylation"/>
    <property type="evidence" value="ECO:0007669"/>
    <property type="project" value="InterPro"/>
</dbReference>
<dbReference type="GO" id="GO:0005737">
    <property type="term" value="C:cytoplasm"/>
    <property type="evidence" value="ECO:0007669"/>
    <property type="project" value="TreeGrafter"/>
</dbReference>
<dbReference type="Gene3D" id="3.40.50.150">
    <property type="entry name" value="Vaccinia Virus protein VP39"/>
    <property type="match status" value="1"/>
</dbReference>
<organism evidence="2">
    <name type="scientific">Ananas comosus var. bracteatus</name>
    <name type="common">red pineapple</name>
    <dbReference type="NCBI Taxonomy" id="296719"/>
    <lineage>
        <taxon>Eukaryota</taxon>
        <taxon>Viridiplantae</taxon>
        <taxon>Streptophyta</taxon>
        <taxon>Embryophyta</taxon>
        <taxon>Tracheophyta</taxon>
        <taxon>Spermatophyta</taxon>
        <taxon>Magnoliopsida</taxon>
        <taxon>Liliopsida</taxon>
        <taxon>Poales</taxon>
        <taxon>Bromeliaceae</taxon>
        <taxon>Bromelioideae</taxon>
        <taxon>Ananas</taxon>
    </lineage>
</organism>
<reference evidence="2" key="1">
    <citation type="submission" date="2020-07" db="EMBL/GenBank/DDBJ databases">
        <authorList>
            <person name="Lin J."/>
        </authorList>
    </citation>
    <scope>NUCLEOTIDE SEQUENCE</scope>
</reference>
<dbReference type="SUPFAM" id="SSF53335">
    <property type="entry name" value="S-adenosyl-L-methionine-dependent methyltransferases"/>
    <property type="match status" value="1"/>
</dbReference>
<dbReference type="Pfam" id="PF10354">
    <property type="entry name" value="BMT5-like"/>
    <property type="match status" value="1"/>
</dbReference>
<gene>
    <name evidence="2" type="ORF">CB5_LOCUS18005</name>
</gene>
<evidence type="ECO:0000259" key="1">
    <source>
        <dbReference type="Pfam" id="PF10354"/>
    </source>
</evidence>
<dbReference type="EMBL" id="LR862152">
    <property type="protein sequence ID" value="CAD1834794.1"/>
    <property type="molecule type" value="Genomic_DNA"/>
</dbReference>
<dbReference type="PANTHER" id="PTHR11538:SF64">
    <property type="entry name" value="25S RRNA (URIDINE-N(3))-METHYLTRANSFERASE BMT5-LIKE DOMAIN-CONTAINING PROTEIN"/>
    <property type="match status" value="1"/>
</dbReference>
<dbReference type="InterPro" id="IPR029063">
    <property type="entry name" value="SAM-dependent_MTases_sf"/>
</dbReference>
<dbReference type="GO" id="GO:0070042">
    <property type="term" value="F:rRNA (uridine-N3-)-methyltransferase activity"/>
    <property type="evidence" value="ECO:0007669"/>
    <property type="project" value="InterPro"/>
</dbReference>